<feature type="transmembrane region" description="Helical" evidence="5">
    <location>
        <begin position="102"/>
        <end position="122"/>
    </location>
</feature>
<dbReference type="Proteomes" id="UP000594468">
    <property type="component" value="Chromosome"/>
</dbReference>
<organism evidence="7 8">
    <name type="scientific">Phototrophicus methaneseepsis</name>
    <dbReference type="NCBI Taxonomy" id="2710758"/>
    <lineage>
        <taxon>Bacteria</taxon>
        <taxon>Bacillati</taxon>
        <taxon>Chloroflexota</taxon>
        <taxon>Candidatus Thermofontia</taxon>
        <taxon>Phototrophicales</taxon>
        <taxon>Phototrophicaceae</taxon>
        <taxon>Phototrophicus</taxon>
    </lineage>
</organism>
<feature type="domain" description="Sodium/calcium exchanger membrane region" evidence="6">
    <location>
        <begin position="179"/>
        <end position="317"/>
    </location>
</feature>
<evidence type="ECO:0000313" key="7">
    <source>
        <dbReference type="EMBL" id="QPC83575.1"/>
    </source>
</evidence>
<keyword evidence="3 5" id="KW-1133">Transmembrane helix</keyword>
<keyword evidence="8" id="KW-1185">Reference proteome</keyword>
<evidence type="ECO:0000256" key="2">
    <source>
        <dbReference type="ARBA" id="ARBA00022692"/>
    </source>
</evidence>
<evidence type="ECO:0000256" key="5">
    <source>
        <dbReference type="SAM" id="Phobius"/>
    </source>
</evidence>
<dbReference type="KEGG" id="pmet:G4Y79_04095"/>
<proteinExistence type="predicted"/>
<keyword evidence="4 5" id="KW-0472">Membrane</keyword>
<feature type="transmembrane region" description="Helical" evidence="5">
    <location>
        <begin position="275"/>
        <end position="292"/>
    </location>
</feature>
<dbReference type="AlphaFoldDB" id="A0A7S8EAV2"/>
<dbReference type="GO" id="GO:0008273">
    <property type="term" value="F:calcium, potassium:sodium antiporter activity"/>
    <property type="evidence" value="ECO:0007669"/>
    <property type="project" value="TreeGrafter"/>
</dbReference>
<feature type="transmembrane region" description="Helical" evidence="5">
    <location>
        <begin position="129"/>
        <end position="148"/>
    </location>
</feature>
<dbReference type="InterPro" id="IPR004481">
    <property type="entry name" value="K/Na/Ca-exchanger"/>
</dbReference>
<feature type="domain" description="Sodium/calcium exchanger membrane region" evidence="6">
    <location>
        <begin position="7"/>
        <end position="146"/>
    </location>
</feature>
<feature type="transmembrane region" description="Helical" evidence="5">
    <location>
        <begin position="40"/>
        <end position="64"/>
    </location>
</feature>
<feature type="transmembrane region" description="Helical" evidence="5">
    <location>
        <begin position="240"/>
        <end position="263"/>
    </location>
</feature>
<feature type="transmembrane region" description="Helical" evidence="5">
    <location>
        <begin position="304"/>
        <end position="323"/>
    </location>
</feature>
<dbReference type="EMBL" id="CP062983">
    <property type="protein sequence ID" value="QPC83575.1"/>
    <property type="molecule type" value="Genomic_DNA"/>
</dbReference>
<dbReference type="NCBIfam" id="TIGR00367">
    <property type="entry name" value="calcium/sodium antiporter"/>
    <property type="match status" value="1"/>
</dbReference>
<evidence type="ECO:0000256" key="1">
    <source>
        <dbReference type="ARBA" id="ARBA00004141"/>
    </source>
</evidence>
<evidence type="ECO:0000259" key="6">
    <source>
        <dbReference type="Pfam" id="PF01699"/>
    </source>
</evidence>
<keyword evidence="2 5" id="KW-0812">Transmembrane</keyword>
<comment type="subcellular location">
    <subcellularLocation>
        <location evidence="1">Membrane</location>
        <topology evidence="1">Multi-pass membrane protein</topology>
    </subcellularLocation>
</comment>
<dbReference type="GO" id="GO:0005886">
    <property type="term" value="C:plasma membrane"/>
    <property type="evidence" value="ECO:0007669"/>
    <property type="project" value="TreeGrafter"/>
</dbReference>
<dbReference type="InterPro" id="IPR004837">
    <property type="entry name" value="NaCa_Exmemb"/>
</dbReference>
<evidence type="ECO:0000313" key="8">
    <source>
        <dbReference type="Proteomes" id="UP000594468"/>
    </source>
</evidence>
<sequence>MTLFSNLILVALGLLGLYFGGELLVTGASRIARRLGLSSLLIGLTIVAVGTSTPELFVSIWSALRGASGISLGNVIGSNIANIGLILGLTGIVATVTVHRNLVRREVPILIFVTIFTTLLMLDGELSRLDGILLLMGFIGFNGVFYWLSRRDVDDQADENLAEEETEDDVSSLWQPAFQVVGGIVLLLIGANLMVEGAANMARAVGVSETVIGLTMVAFGTSLPELATSMTAAVKKEADIAIGNIIGSNVANLLLVLGATTAIQPINISGASLTLLEPLVMIGFTVMLVPFVRNRVLATRESAMFLGAYLAFVIYSFLVSMAMPT</sequence>
<dbReference type="Gene3D" id="1.20.1420.30">
    <property type="entry name" value="NCX, central ion-binding region"/>
    <property type="match status" value="2"/>
</dbReference>
<reference evidence="7 8" key="1">
    <citation type="submission" date="2020-02" db="EMBL/GenBank/DDBJ databases">
        <authorList>
            <person name="Zheng R.K."/>
            <person name="Sun C.M."/>
        </authorList>
    </citation>
    <scope>NUCLEOTIDE SEQUENCE [LARGE SCALE GENOMIC DNA]</scope>
    <source>
        <strain evidence="8">rifampicinis</strain>
    </source>
</reference>
<feature type="transmembrane region" description="Helical" evidence="5">
    <location>
        <begin position="76"/>
        <end position="96"/>
    </location>
</feature>
<dbReference type="RefSeq" id="WP_195171641.1">
    <property type="nucleotide sequence ID" value="NZ_CP062983.1"/>
</dbReference>
<feature type="transmembrane region" description="Helical" evidence="5">
    <location>
        <begin position="177"/>
        <end position="195"/>
    </location>
</feature>
<dbReference type="Gene3D" id="6.10.280.80">
    <property type="entry name" value="NCX, peripheral helical region"/>
    <property type="match status" value="1"/>
</dbReference>
<gene>
    <name evidence="7" type="ORF">G4Y79_04095</name>
</gene>
<dbReference type="Pfam" id="PF01699">
    <property type="entry name" value="Na_Ca_ex"/>
    <property type="match status" value="2"/>
</dbReference>
<evidence type="ECO:0000256" key="4">
    <source>
        <dbReference type="ARBA" id="ARBA00023136"/>
    </source>
</evidence>
<dbReference type="GO" id="GO:0005262">
    <property type="term" value="F:calcium channel activity"/>
    <property type="evidence" value="ECO:0007669"/>
    <property type="project" value="TreeGrafter"/>
</dbReference>
<name>A0A7S8EAV2_9CHLR</name>
<dbReference type="PANTHER" id="PTHR10846">
    <property type="entry name" value="SODIUM/POTASSIUM/CALCIUM EXCHANGER"/>
    <property type="match status" value="1"/>
</dbReference>
<dbReference type="GO" id="GO:0006874">
    <property type="term" value="P:intracellular calcium ion homeostasis"/>
    <property type="evidence" value="ECO:0007669"/>
    <property type="project" value="TreeGrafter"/>
</dbReference>
<dbReference type="PANTHER" id="PTHR10846:SF8">
    <property type="entry name" value="INNER MEMBRANE PROTEIN YRBG"/>
    <property type="match status" value="1"/>
</dbReference>
<accession>A0A7S8EAV2</accession>
<evidence type="ECO:0000256" key="3">
    <source>
        <dbReference type="ARBA" id="ARBA00022989"/>
    </source>
</evidence>
<protein>
    <submittedName>
        <fullName evidence="7">Calcium/sodium antiporter</fullName>
    </submittedName>
</protein>
<dbReference type="InterPro" id="IPR044880">
    <property type="entry name" value="NCX_ion-bd_dom_sf"/>
</dbReference>